<evidence type="ECO:0000313" key="3">
    <source>
        <dbReference type="Proteomes" id="UP000572268"/>
    </source>
</evidence>
<organism evidence="2 3">
    <name type="scientific">Perkinsus olseni</name>
    <name type="common">Perkinsus atlanticus</name>
    <dbReference type="NCBI Taxonomy" id="32597"/>
    <lineage>
        <taxon>Eukaryota</taxon>
        <taxon>Sar</taxon>
        <taxon>Alveolata</taxon>
        <taxon>Perkinsozoa</taxon>
        <taxon>Perkinsea</taxon>
        <taxon>Perkinsida</taxon>
        <taxon>Perkinsidae</taxon>
        <taxon>Perkinsus</taxon>
    </lineage>
</organism>
<dbReference type="EMBL" id="JABANN010001163">
    <property type="protein sequence ID" value="KAF4650835.1"/>
    <property type="molecule type" value="Genomic_DNA"/>
</dbReference>
<dbReference type="Proteomes" id="UP000572268">
    <property type="component" value="Unassembled WGS sequence"/>
</dbReference>
<proteinExistence type="predicted"/>
<feature type="non-terminal residue" evidence="2">
    <location>
        <position position="311"/>
    </location>
</feature>
<dbReference type="InterPro" id="IPR018289">
    <property type="entry name" value="MULE_transposase_dom"/>
</dbReference>
<comment type="caution">
    <text evidence="2">The sequence shown here is derived from an EMBL/GenBank/DDBJ whole genome shotgun (WGS) entry which is preliminary data.</text>
</comment>
<protein>
    <recommendedName>
        <fullName evidence="1">MULE transposase domain-containing protein</fullName>
    </recommendedName>
</protein>
<sequence>IPLEADHVDGCLPTPQQQELELAARRARQQFDAGANPNVRAILNEGENMYTTIRDEDRLRNRLYHWRQNSNRPIPSGPEDSAQFRRQTHENITNLGQTTRPNGEGEQFLRFNEIDEHMAIWASTECLMSLEAADMLFIDGTYKITPPGFYQTLTITGHIGTQFIPLAWALLPNATEATYRMALRELRTAVTQLTGHCNVASVMADFETALRNGITSVFGLEAPLLRGCIFHAHRAWYRHLIDLGLGPAYRESLPRGQPHSYLNTWLHSVFGLSCLRPDEVSAAWDALVARIPNDDRVQTFRLYMERNWVRN</sequence>
<feature type="non-terminal residue" evidence="2">
    <location>
        <position position="1"/>
    </location>
</feature>
<dbReference type="AlphaFoldDB" id="A0A7J6KU35"/>
<evidence type="ECO:0000259" key="1">
    <source>
        <dbReference type="Pfam" id="PF10551"/>
    </source>
</evidence>
<name>A0A7J6KU35_PEROL</name>
<feature type="domain" description="MULE transposase" evidence="1">
    <location>
        <begin position="136"/>
        <end position="232"/>
    </location>
</feature>
<accession>A0A7J6KU35</accession>
<evidence type="ECO:0000313" key="2">
    <source>
        <dbReference type="EMBL" id="KAF4650835.1"/>
    </source>
</evidence>
<reference evidence="2 3" key="1">
    <citation type="submission" date="2020-04" db="EMBL/GenBank/DDBJ databases">
        <title>Perkinsus olseni comparative genomics.</title>
        <authorList>
            <person name="Bogema D.R."/>
        </authorList>
    </citation>
    <scope>NUCLEOTIDE SEQUENCE [LARGE SCALE GENOMIC DNA]</scope>
    <source>
        <strain evidence="2">ATCC PRA-31</strain>
    </source>
</reference>
<gene>
    <name evidence="2" type="ORF">FOL46_000697</name>
</gene>
<dbReference type="Pfam" id="PF10551">
    <property type="entry name" value="MULE"/>
    <property type="match status" value="1"/>
</dbReference>